<evidence type="ECO:0000313" key="17">
    <source>
        <dbReference type="Proteomes" id="UP000255303"/>
    </source>
</evidence>
<dbReference type="STRING" id="301.SAMN05216280_102073"/>
<dbReference type="EMBL" id="UGUV01000002">
    <property type="protein sequence ID" value="SUD51501.1"/>
    <property type="molecule type" value="Genomic_DNA"/>
</dbReference>
<proteinExistence type="predicted"/>
<dbReference type="Proteomes" id="UP000272833">
    <property type="component" value="Unassembled WGS sequence"/>
</dbReference>
<dbReference type="Proteomes" id="UP001159292">
    <property type="component" value="Unassembled WGS sequence"/>
</dbReference>
<evidence type="ECO:0000256" key="7">
    <source>
        <dbReference type="SAM" id="MobiDB-lite"/>
    </source>
</evidence>
<evidence type="ECO:0000313" key="9">
    <source>
        <dbReference type="EMBL" id="PTU80290.1"/>
    </source>
</evidence>
<comment type="subcellular location">
    <subcellularLocation>
        <location evidence="1">Cell outer membrane</location>
        <topology evidence="1">Lipid-anchor</topology>
    </subcellularLocation>
</comment>
<reference evidence="9 15" key="1">
    <citation type="submission" date="2018-04" db="EMBL/GenBank/DDBJ databases">
        <title>Pseudomonas sp. nov., isolated from mangrove soil.</title>
        <authorList>
            <person name="Chen C."/>
        </authorList>
    </citation>
    <scope>NUCLEOTIDE SEQUENCE [LARGE SCALE GENOMIC DNA]</scope>
    <source>
        <strain evidence="9 15">JCM 14246</strain>
    </source>
</reference>
<evidence type="ECO:0000313" key="15">
    <source>
        <dbReference type="Proteomes" id="UP000244052"/>
    </source>
</evidence>
<accession>A0A061CWF0</accession>
<gene>
    <name evidence="12" type="primary">lppL</name>
    <name evidence="9" type="ORF">DBO86_04125</name>
    <name evidence="10" type="ORF">DFO61_1636</name>
    <name evidence="11" type="ORF">EGJ44_10645</name>
    <name evidence="8" type="ORF">N7671_10955</name>
    <name evidence="12" type="ORF">NCTC10692_01954</name>
    <name evidence="13" type="ORF">NCTC10860_00503</name>
    <name evidence="14" type="ORF">POT9AD_2708</name>
</gene>
<evidence type="ECO:0000313" key="12">
    <source>
        <dbReference type="EMBL" id="SUD51501.1"/>
    </source>
</evidence>
<reference evidence="14" key="5">
    <citation type="submission" date="2018-11" db="EMBL/GenBank/DDBJ databases">
        <authorList>
            <consortium name="Genoscope - CEA"/>
            <person name="William W."/>
        </authorList>
    </citation>
    <scope>NUCLEOTIDE SEQUENCE [LARGE SCALE GENOMIC DNA]</scope>
    <source>
        <strain evidence="14">T9AD</strain>
    </source>
</reference>
<keyword evidence="6 12" id="KW-0449">Lipoprotein</keyword>
<keyword evidence="4" id="KW-0564">Palmitate</keyword>
<evidence type="ECO:0000256" key="3">
    <source>
        <dbReference type="ARBA" id="ARBA00023136"/>
    </source>
</evidence>
<evidence type="ECO:0000313" key="10">
    <source>
        <dbReference type="EMBL" id="RIA34976.1"/>
    </source>
</evidence>
<dbReference type="InterPro" id="IPR032831">
    <property type="entry name" value="LptM_cons"/>
</dbReference>
<accession>A0A2T5PRC5</accession>
<reference evidence="10 18" key="3">
    <citation type="submission" date="2018-08" db="EMBL/GenBank/DDBJ databases">
        <title>Genome sequencing of rice bacterial endophytes.</title>
        <authorList>
            <person name="Venturi V."/>
        </authorList>
    </citation>
    <scope>NUCLEOTIDE SEQUENCE [LARGE SCALE GENOMIC DNA]</scope>
    <source>
        <strain evidence="10 18">E1205</strain>
    </source>
</reference>
<evidence type="ECO:0000256" key="2">
    <source>
        <dbReference type="ARBA" id="ARBA00022729"/>
    </source>
</evidence>
<evidence type="ECO:0000313" key="13">
    <source>
        <dbReference type="EMBL" id="SUD58265.1"/>
    </source>
</evidence>
<reference evidence="11 19" key="4">
    <citation type="submission" date="2018-10" db="EMBL/GenBank/DDBJ databases">
        <title>Transmission dynamics of multidrug resistant bacteria on intensive care unit surfaces.</title>
        <authorList>
            <person name="D'Souza A.W."/>
            <person name="Potter R.F."/>
            <person name="Wallace M."/>
            <person name="Shupe A."/>
            <person name="Patel S."/>
            <person name="Sun S."/>
            <person name="Gul D."/>
            <person name="Kwon J.H."/>
            <person name="Andleeb S."/>
            <person name="Burnham C.-A.D."/>
            <person name="Dantas G."/>
        </authorList>
    </citation>
    <scope>NUCLEOTIDE SEQUENCE [LARGE SCALE GENOMIC DNA]</scope>
    <source>
        <strain evidence="11 19">PO_271</strain>
    </source>
</reference>
<dbReference type="GO" id="GO:0009279">
    <property type="term" value="C:cell outer membrane"/>
    <property type="evidence" value="ECO:0007669"/>
    <property type="project" value="UniProtKB-SubCell"/>
</dbReference>
<reference evidence="16 17" key="2">
    <citation type="submission" date="2018-06" db="EMBL/GenBank/DDBJ databases">
        <authorList>
            <consortium name="Pathogen Informatics"/>
            <person name="Doyle S."/>
        </authorList>
    </citation>
    <scope>NUCLEOTIDE SEQUENCE [LARGE SCALE GENOMIC DNA]</scope>
    <source>
        <strain evidence="12 17">NCTC10692</strain>
        <strain evidence="13 16">NCTC10860</strain>
    </source>
</reference>
<evidence type="ECO:0000313" key="19">
    <source>
        <dbReference type="Proteomes" id="UP000272833"/>
    </source>
</evidence>
<dbReference type="Proteomes" id="UP000254084">
    <property type="component" value="Unassembled WGS sequence"/>
</dbReference>
<dbReference type="Proteomes" id="UP000265836">
    <property type="component" value="Unassembled WGS sequence"/>
</dbReference>
<evidence type="ECO:0000313" key="14">
    <source>
        <dbReference type="EMBL" id="VDN63683.1"/>
    </source>
</evidence>
<evidence type="ECO:0000313" key="8">
    <source>
        <dbReference type="EMBL" id="MDH0567742.1"/>
    </source>
</evidence>
<keyword evidence="2" id="KW-0732">Signal</keyword>
<dbReference type="EMBL" id="RHRS01000022">
    <property type="protein sequence ID" value="RRW36978.1"/>
    <property type="molecule type" value="Genomic_DNA"/>
</dbReference>
<keyword evidence="3" id="KW-0472">Membrane</keyword>
<dbReference type="Pfam" id="PF13627">
    <property type="entry name" value="LptM_cons"/>
    <property type="match status" value="1"/>
</dbReference>
<dbReference type="EMBL" id="JAOEET010000023">
    <property type="protein sequence ID" value="MDH0567742.1"/>
    <property type="molecule type" value="Genomic_DNA"/>
</dbReference>
<evidence type="ECO:0000313" key="16">
    <source>
        <dbReference type="Proteomes" id="UP000254084"/>
    </source>
</evidence>
<name>A0A061CWF0_ECTOL</name>
<dbReference type="EMBL" id="UGUW01000004">
    <property type="protein sequence ID" value="SUD58265.1"/>
    <property type="molecule type" value="Genomic_DNA"/>
</dbReference>
<sequence>MKRLTLALLAAVCLLAGCGQKGPLYLPGDDNAGNSRDRFEL</sequence>
<evidence type="ECO:0000256" key="1">
    <source>
        <dbReference type="ARBA" id="ARBA00004459"/>
    </source>
</evidence>
<dbReference type="EMBL" id="QXDA01000002">
    <property type="protein sequence ID" value="RIA34976.1"/>
    <property type="molecule type" value="Genomic_DNA"/>
</dbReference>
<dbReference type="RefSeq" id="WP_017361215.1">
    <property type="nucleotide sequence ID" value="NZ_CAJQNA010000003.1"/>
</dbReference>
<evidence type="ECO:0000313" key="18">
    <source>
        <dbReference type="Proteomes" id="UP000265836"/>
    </source>
</evidence>
<dbReference type="NCBIfam" id="NF047847">
    <property type="entry name" value="SS_mature_LptM"/>
    <property type="match status" value="1"/>
</dbReference>
<feature type="region of interest" description="Disordered" evidence="7">
    <location>
        <begin position="21"/>
        <end position="41"/>
    </location>
</feature>
<dbReference type="Proteomes" id="UP000255303">
    <property type="component" value="Unassembled WGS sequence"/>
</dbReference>
<evidence type="ECO:0000256" key="4">
    <source>
        <dbReference type="ARBA" id="ARBA00023139"/>
    </source>
</evidence>
<dbReference type="EMBL" id="QASO01000026">
    <property type="protein sequence ID" value="PTU80290.1"/>
    <property type="molecule type" value="Genomic_DNA"/>
</dbReference>
<evidence type="ECO:0000256" key="5">
    <source>
        <dbReference type="ARBA" id="ARBA00023237"/>
    </source>
</evidence>
<dbReference type="Proteomes" id="UP000244052">
    <property type="component" value="Unassembled WGS sequence"/>
</dbReference>
<keyword evidence="5" id="KW-0998">Cell outer membrane</keyword>
<dbReference type="EMBL" id="LR130779">
    <property type="protein sequence ID" value="VDN63683.1"/>
    <property type="molecule type" value="Genomic_DNA"/>
</dbReference>
<dbReference type="PROSITE" id="PS51257">
    <property type="entry name" value="PROKAR_LIPOPROTEIN"/>
    <property type="match status" value="1"/>
</dbReference>
<organism evidence="12 17">
    <name type="scientific">Ectopseudomonas oleovorans</name>
    <name type="common">Pseudomonas oleovorans</name>
    <dbReference type="NCBI Taxonomy" id="301"/>
    <lineage>
        <taxon>Bacteria</taxon>
        <taxon>Pseudomonadati</taxon>
        <taxon>Pseudomonadota</taxon>
        <taxon>Gammaproteobacteria</taxon>
        <taxon>Pseudomonadales</taxon>
        <taxon>Pseudomonadaceae</taxon>
        <taxon>Ectopseudomonas</taxon>
    </lineage>
</organism>
<dbReference type="eggNOG" id="ENOG5032AN4">
    <property type="taxonomic scope" value="Bacteria"/>
</dbReference>
<evidence type="ECO:0000256" key="6">
    <source>
        <dbReference type="ARBA" id="ARBA00023288"/>
    </source>
</evidence>
<evidence type="ECO:0000313" key="11">
    <source>
        <dbReference type="EMBL" id="RRW36978.1"/>
    </source>
</evidence>
<protein>
    <submittedName>
        <fullName evidence="9">Lipopeptide</fullName>
    </submittedName>
    <submittedName>
        <fullName evidence="8 12">Lipoprotein</fullName>
    </submittedName>
    <submittedName>
        <fullName evidence="10">Putative lipoprotein</fullName>
    </submittedName>
</protein>
<dbReference type="GeneID" id="99815006"/>
<reference evidence="8" key="6">
    <citation type="submission" date="2022-09" db="EMBL/GenBank/DDBJ databases">
        <title>Intensive care unit water sources are persistently colonized with multi-drug resistant bacteria and are the site of extensive horizontal gene transfer of antibiotic resistance genes.</title>
        <authorList>
            <person name="Diorio-Toth L."/>
        </authorList>
    </citation>
    <scope>NUCLEOTIDE SEQUENCE</scope>
    <source>
        <strain evidence="8">GD04000</strain>
    </source>
</reference>
<keyword evidence="15" id="KW-1185">Reference proteome</keyword>
<dbReference type="AlphaFoldDB" id="A0A061CWF0"/>
<accession>A0A379JTE8</accession>